<dbReference type="EMBL" id="DS231703">
    <property type="protein sequence ID" value="KNB05488.1"/>
    <property type="molecule type" value="Genomic_DNA"/>
</dbReference>
<evidence type="ECO:0000313" key="2">
    <source>
        <dbReference type="Proteomes" id="UP000009097"/>
    </source>
</evidence>
<dbReference type="EMBL" id="DS231703">
    <property type="protein sequence ID" value="KNB05495.1"/>
    <property type="molecule type" value="Genomic_DNA"/>
</dbReference>
<dbReference type="RefSeq" id="XP_018243543.1">
    <property type="nucleotide sequence ID" value="XM_018399761.1"/>
</dbReference>
<dbReference type="AlphaFoldDB" id="A0A0J9V1R8"/>
<dbReference type="RefSeq" id="XP_018243541.1">
    <property type="nucleotide sequence ID" value="XM_018399759.1"/>
</dbReference>
<dbReference type="VEuPathDB" id="FungiDB:FOXG_19534"/>
<evidence type="ECO:0000313" key="1">
    <source>
        <dbReference type="EMBL" id="KNB05499.1"/>
    </source>
</evidence>
<dbReference type="RefSeq" id="XP_018243537.1">
    <property type="nucleotide sequence ID" value="XM_018399768.1"/>
</dbReference>
<dbReference type="EMBL" id="DS231703">
    <property type="protein sequence ID" value="KNB05492.1"/>
    <property type="molecule type" value="Genomic_DNA"/>
</dbReference>
<dbReference type="RefSeq" id="XP_018243540.1">
    <property type="nucleotide sequence ID" value="XM_018399758.1"/>
</dbReference>
<dbReference type="GeneID" id="28960240"/>
<dbReference type="RefSeq" id="XP_018243542.1">
    <property type="nucleotide sequence ID" value="XM_018399760.1"/>
</dbReference>
<dbReference type="KEGG" id="fox:FOXG_19534"/>
<dbReference type="EMBL" id="DS231703">
    <property type="protein sequence ID" value="KNB05493.1"/>
    <property type="molecule type" value="Genomic_DNA"/>
</dbReference>
<dbReference type="RefSeq" id="XP_018243538.1">
    <property type="nucleotide sequence ID" value="XM_018399769.1"/>
</dbReference>
<dbReference type="RefSeq" id="XP_018243534.1">
    <property type="nucleotide sequence ID" value="XM_018399765.1"/>
</dbReference>
<dbReference type="EMBL" id="DS231703">
    <property type="protein sequence ID" value="KNB05490.1"/>
    <property type="molecule type" value="Genomic_DNA"/>
</dbReference>
<dbReference type="EMBL" id="DS231703">
    <property type="protein sequence ID" value="KNB05496.1"/>
    <property type="molecule type" value="Genomic_DNA"/>
</dbReference>
<dbReference type="Proteomes" id="UP000009097">
    <property type="component" value="Unassembled WGS sequence"/>
</dbReference>
<sequence length="120" mass="13659">MRFPDDGDLNNLHVGHPFIVGIAAGRVSPFDLEWMNVLITGGFVRDHRQGRNCKRSVVALRYEGRIARCNANLNCSTWDLVLSQIDHFIASYNRKITKPLLYTTMARHKHPSPPGNFQDL</sequence>
<dbReference type="RefSeq" id="XP_018243544.1">
    <property type="nucleotide sequence ID" value="XM_018399762.1"/>
</dbReference>
<dbReference type="RefSeq" id="XP_018243539.1">
    <property type="nucleotide sequence ID" value="XM_018399770.1"/>
</dbReference>
<dbReference type="EMBL" id="DS231703">
    <property type="protein sequence ID" value="KNB05497.1"/>
    <property type="molecule type" value="Genomic_DNA"/>
</dbReference>
<gene>
    <name evidence="1" type="ORF">FOXG_19534</name>
</gene>
<dbReference type="RefSeq" id="XP_018243532.1">
    <property type="nucleotide sequence ID" value="XM_018399763.1"/>
</dbReference>
<dbReference type="EMBL" id="DS231703">
    <property type="protein sequence ID" value="KNB05489.1"/>
    <property type="molecule type" value="Genomic_DNA"/>
</dbReference>
<dbReference type="RefSeq" id="XP_018243530.1">
    <property type="nucleotide sequence ID" value="XM_018399756.1"/>
</dbReference>
<dbReference type="EMBL" id="DS231703">
    <property type="protein sequence ID" value="KNB05491.1"/>
    <property type="molecule type" value="Genomic_DNA"/>
</dbReference>
<accession>A0A0J9V1R8</accession>
<dbReference type="RefSeq" id="XP_018243536.1">
    <property type="nucleotide sequence ID" value="XM_018399767.1"/>
</dbReference>
<dbReference type="EMBL" id="DS231703">
    <property type="protein sequence ID" value="KNB05487.1"/>
    <property type="molecule type" value="Genomic_DNA"/>
</dbReference>
<reference evidence="1" key="2">
    <citation type="journal article" date="2010" name="Nature">
        <title>Comparative genomics reveals mobile pathogenicity chromosomes in Fusarium.</title>
        <authorList>
            <person name="Ma L.J."/>
            <person name="van der Does H.C."/>
            <person name="Borkovich K.A."/>
            <person name="Coleman J.J."/>
            <person name="Daboussi M.J."/>
            <person name="Di Pietro A."/>
            <person name="Dufresne M."/>
            <person name="Freitag M."/>
            <person name="Grabherr M."/>
            <person name="Henrissat B."/>
            <person name="Houterman P.M."/>
            <person name="Kang S."/>
            <person name="Shim W.B."/>
            <person name="Woloshuk C."/>
            <person name="Xie X."/>
            <person name="Xu J.R."/>
            <person name="Antoniw J."/>
            <person name="Baker S.E."/>
            <person name="Bluhm B.H."/>
            <person name="Breakspear A."/>
            <person name="Brown D.W."/>
            <person name="Butchko R.A."/>
            <person name="Chapman S."/>
            <person name="Coulson R."/>
            <person name="Coutinho P.M."/>
            <person name="Danchin E.G."/>
            <person name="Diener A."/>
            <person name="Gale L.R."/>
            <person name="Gardiner D.M."/>
            <person name="Goff S."/>
            <person name="Hammond-Kosack K.E."/>
            <person name="Hilburn K."/>
            <person name="Hua-Van A."/>
            <person name="Jonkers W."/>
            <person name="Kazan K."/>
            <person name="Kodira C.D."/>
            <person name="Koehrsen M."/>
            <person name="Kumar L."/>
            <person name="Lee Y.H."/>
            <person name="Li L."/>
            <person name="Manners J.M."/>
            <person name="Miranda-Saavedra D."/>
            <person name="Mukherjee M."/>
            <person name="Park G."/>
            <person name="Park J."/>
            <person name="Park S.Y."/>
            <person name="Proctor R.H."/>
            <person name="Regev A."/>
            <person name="Ruiz-Roldan M.C."/>
            <person name="Sain D."/>
            <person name="Sakthikumar S."/>
            <person name="Sykes S."/>
            <person name="Schwartz D.C."/>
            <person name="Turgeon B.G."/>
            <person name="Wapinski I."/>
            <person name="Yoder O."/>
            <person name="Young S."/>
            <person name="Zeng Q."/>
            <person name="Zhou S."/>
            <person name="Galagan J."/>
            <person name="Cuomo C.A."/>
            <person name="Kistler H.C."/>
            <person name="Rep M."/>
        </authorList>
    </citation>
    <scope>NUCLEOTIDE SEQUENCE [LARGE SCALE GENOMIC DNA]</scope>
    <source>
        <strain evidence="1">4287</strain>
    </source>
</reference>
<dbReference type="RefSeq" id="XP_018243533.1">
    <property type="nucleotide sequence ID" value="XM_018399764.1"/>
</dbReference>
<protein>
    <submittedName>
        <fullName evidence="1">Uncharacterized protein</fullName>
    </submittedName>
</protein>
<dbReference type="EMBL" id="DS231703">
    <property type="protein sequence ID" value="KNB05498.1"/>
    <property type="molecule type" value="Genomic_DNA"/>
</dbReference>
<proteinExistence type="predicted"/>
<dbReference type="EMBL" id="DS231703">
    <property type="protein sequence ID" value="KNB05485.1"/>
    <property type="molecule type" value="Genomic_DNA"/>
</dbReference>
<organism evidence="1 2">
    <name type="scientific">Fusarium oxysporum f. sp. lycopersici (strain 4287 / CBS 123668 / FGSC 9935 / NRRL 34936)</name>
    <name type="common">Fusarium vascular wilt of tomato</name>
    <dbReference type="NCBI Taxonomy" id="426428"/>
    <lineage>
        <taxon>Eukaryota</taxon>
        <taxon>Fungi</taxon>
        <taxon>Dikarya</taxon>
        <taxon>Ascomycota</taxon>
        <taxon>Pezizomycotina</taxon>
        <taxon>Sordariomycetes</taxon>
        <taxon>Hypocreomycetidae</taxon>
        <taxon>Hypocreales</taxon>
        <taxon>Nectriaceae</taxon>
        <taxon>Fusarium</taxon>
        <taxon>Fusarium oxysporum species complex</taxon>
    </lineage>
</organism>
<dbReference type="RefSeq" id="XP_018243535.1">
    <property type="nucleotide sequence ID" value="XM_018399766.1"/>
</dbReference>
<dbReference type="EMBL" id="DS231703">
    <property type="protein sequence ID" value="KNB05494.1"/>
    <property type="molecule type" value="Genomic_DNA"/>
</dbReference>
<reference evidence="1" key="1">
    <citation type="submission" date="2007-04" db="EMBL/GenBank/DDBJ databases">
        <authorList>
            <consortium name="The Broad Institute Genome Sequencing Platform"/>
            <person name="Birren B."/>
            <person name="Lander E."/>
            <person name="Galagan J."/>
            <person name="Nusbaum C."/>
            <person name="Devon K."/>
            <person name="Ma L.-J."/>
            <person name="Jaffe D."/>
            <person name="Butler J."/>
            <person name="Alvarez P."/>
            <person name="Gnerre S."/>
            <person name="Grabherr M."/>
            <person name="Kleber M."/>
            <person name="Mauceli E."/>
            <person name="Brockman W."/>
            <person name="MacCallum I.A."/>
            <person name="Young S."/>
            <person name="LaButti K."/>
            <person name="DeCaprio D."/>
            <person name="Crawford M."/>
            <person name="Koehrsen M."/>
            <person name="Engels R."/>
            <person name="Montgomery P."/>
            <person name="Pearson M."/>
            <person name="Howarth C."/>
            <person name="Larson L."/>
            <person name="White J."/>
            <person name="O'Leary S."/>
            <person name="Kodira C."/>
            <person name="Zeng Q."/>
            <person name="Yandava C."/>
            <person name="Alvarado L."/>
            <person name="Kistler C."/>
            <person name="Shim W.-B."/>
            <person name="Kang S."/>
            <person name="Woloshuk C."/>
        </authorList>
    </citation>
    <scope>NUCLEOTIDE SEQUENCE</scope>
    <source>
        <strain evidence="1">4287</strain>
    </source>
</reference>
<dbReference type="EMBL" id="DS231703">
    <property type="protein sequence ID" value="KNB05486.1"/>
    <property type="molecule type" value="Genomic_DNA"/>
</dbReference>
<dbReference type="RefSeq" id="XP_018243531.1">
    <property type="nucleotide sequence ID" value="XM_018399757.1"/>
</dbReference>
<dbReference type="EMBL" id="DS231703">
    <property type="protein sequence ID" value="KNB05499.1"/>
    <property type="molecule type" value="Genomic_DNA"/>
</dbReference>
<name>A0A0J9V1R8_FUSO4</name>